<gene>
    <name evidence="2" type="ORF">B0J11DRAFT_102399</name>
</gene>
<accession>A0A9P9DCX9</accession>
<comment type="caution">
    <text evidence="2">The sequence shown here is derived from an EMBL/GenBank/DDBJ whole genome shotgun (WGS) entry which is preliminary data.</text>
</comment>
<evidence type="ECO:0000313" key="2">
    <source>
        <dbReference type="EMBL" id="KAH7116843.1"/>
    </source>
</evidence>
<keyword evidence="3" id="KW-1185">Reference proteome</keyword>
<organism evidence="2 3">
    <name type="scientific">Dendryphion nanum</name>
    <dbReference type="NCBI Taxonomy" id="256645"/>
    <lineage>
        <taxon>Eukaryota</taxon>
        <taxon>Fungi</taxon>
        <taxon>Dikarya</taxon>
        <taxon>Ascomycota</taxon>
        <taxon>Pezizomycotina</taxon>
        <taxon>Dothideomycetes</taxon>
        <taxon>Pleosporomycetidae</taxon>
        <taxon>Pleosporales</taxon>
        <taxon>Torulaceae</taxon>
        <taxon>Dendryphion</taxon>
    </lineage>
</organism>
<feature type="compositionally biased region" description="Pro residues" evidence="1">
    <location>
        <begin position="83"/>
        <end position="95"/>
    </location>
</feature>
<name>A0A9P9DCX9_9PLEO</name>
<dbReference type="Proteomes" id="UP000700596">
    <property type="component" value="Unassembled WGS sequence"/>
</dbReference>
<dbReference type="EMBL" id="JAGMWT010000014">
    <property type="protein sequence ID" value="KAH7116843.1"/>
    <property type="molecule type" value="Genomic_DNA"/>
</dbReference>
<feature type="region of interest" description="Disordered" evidence="1">
    <location>
        <begin position="65"/>
        <end position="114"/>
    </location>
</feature>
<sequence length="341" mass="38513">MEMNPKERVLSAHESWGTGTQIRCSTVSSYSSLSRSKGTKQETYLYEKTTTLSIPIPIPIPHSTIPKFCPSTSSDKGKTTPSKPLPAPALPPHPHSNPRHSPKPPTARLHKQSRTRPLLLSKPEFPTFPHTNIHTHVPRPVVPQSLHILLPSHRQYAHAYVAPRVIRSFIHPSTHSPSLPFPRNAEIAPIHWWGIPPRLNFPSPPPIPIPGHVFRDSLRSARLARVAACAGGPAFSFFRAPSSGPAREGGNCVSRRLLMPLCQCEPWTRASCSRGGSGPCRQGRLLGVWEGGTWEGRVRGWMFWNDERERKWGIVRRDRWMGCWSWWAWFFHRPWLICSTP</sequence>
<dbReference type="AlphaFoldDB" id="A0A9P9DCX9"/>
<feature type="compositionally biased region" description="Basic residues" evidence="1">
    <location>
        <begin position="96"/>
        <end position="114"/>
    </location>
</feature>
<protein>
    <submittedName>
        <fullName evidence="2">Uncharacterized protein</fullName>
    </submittedName>
</protein>
<evidence type="ECO:0000313" key="3">
    <source>
        <dbReference type="Proteomes" id="UP000700596"/>
    </source>
</evidence>
<reference evidence="2" key="1">
    <citation type="journal article" date="2021" name="Nat. Commun.">
        <title>Genetic determinants of endophytism in the Arabidopsis root mycobiome.</title>
        <authorList>
            <person name="Mesny F."/>
            <person name="Miyauchi S."/>
            <person name="Thiergart T."/>
            <person name="Pickel B."/>
            <person name="Atanasova L."/>
            <person name="Karlsson M."/>
            <person name="Huettel B."/>
            <person name="Barry K.W."/>
            <person name="Haridas S."/>
            <person name="Chen C."/>
            <person name="Bauer D."/>
            <person name="Andreopoulos W."/>
            <person name="Pangilinan J."/>
            <person name="LaButti K."/>
            <person name="Riley R."/>
            <person name="Lipzen A."/>
            <person name="Clum A."/>
            <person name="Drula E."/>
            <person name="Henrissat B."/>
            <person name="Kohler A."/>
            <person name="Grigoriev I.V."/>
            <person name="Martin F.M."/>
            <person name="Hacquard S."/>
        </authorList>
    </citation>
    <scope>NUCLEOTIDE SEQUENCE</scope>
    <source>
        <strain evidence="2">MPI-CAGE-CH-0243</strain>
    </source>
</reference>
<proteinExistence type="predicted"/>
<evidence type="ECO:0000256" key="1">
    <source>
        <dbReference type="SAM" id="MobiDB-lite"/>
    </source>
</evidence>